<evidence type="ECO:0000313" key="2">
    <source>
        <dbReference type="EMBL" id="MDK3020334.1"/>
    </source>
</evidence>
<sequence length="120" mass="13523">MTSDKKHEAVMNDAAQAMNDVMSQYQKMGLNALTLMGGDWVEKLSDMGAEMLEFYTQRIKEDVELQHKLLHCRDLSEMQQVQGEFLQRALNRYTEETGKIVEMGTAFWLGGMGAAGKTGK</sequence>
<dbReference type="Pfam" id="PF09361">
    <property type="entry name" value="Phasin_2"/>
    <property type="match status" value="1"/>
</dbReference>
<dbReference type="RefSeq" id="WP_284483021.1">
    <property type="nucleotide sequence ID" value="NZ_JASNJD010000024.1"/>
</dbReference>
<proteinExistence type="predicted"/>
<accession>A0ABT7F6V2</accession>
<keyword evidence="3" id="KW-1185">Reference proteome</keyword>
<dbReference type="Proteomes" id="UP001243757">
    <property type="component" value="Unassembled WGS sequence"/>
</dbReference>
<dbReference type="EMBL" id="JASNJD010000024">
    <property type="protein sequence ID" value="MDK3020334.1"/>
    <property type="molecule type" value="Genomic_DNA"/>
</dbReference>
<dbReference type="InterPro" id="IPR018968">
    <property type="entry name" value="Phasin"/>
</dbReference>
<gene>
    <name evidence="2" type="ORF">QO033_21835</name>
</gene>
<name>A0ABT7F6V2_9RHOB</name>
<organism evidence="2 3">
    <name type="scientific">Pseudodonghicola flavimaris</name>
    <dbReference type="NCBI Taxonomy" id="3050036"/>
    <lineage>
        <taxon>Bacteria</taxon>
        <taxon>Pseudomonadati</taxon>
        <taxon>Pseudomonadota</taxon>
        <taxon>Alphaproteobacteria</taxon>
        <taxon>Rhodobacterales</taxon>
        <taxon>Paracoccaceae</taxon>
        <taxon>Pseudodonghicola</taxon>
    </lineage>
</organism>
<evidence type="ECO:0000313" key="3">
    <source>
        <dbReference type="Proteomes" id="UP001243757"/>
    </source>
</evidence>
<protein>
    <submittedName>
        <fullName evidence="2">Phasin family protein</fullName>
    </submittedName>
</protein>
<reference evidence="2 3" key="1">
    <citation type="submission" date="2023-05" db="EMBL/GenBank/DDBJ databases">
        <title>Pseudodonghicola sp. nov.</title>
        <authorList>
            <person name="Huang J."/>
        </authorList>
    </citation>
    <scope>NUCLEOTIDE SEQUENCE [LARGE SCALE GENOMIC DNA]</scope>
    <source>
        <strain evidence="2 3">IC7</strain>
    </source>
</reference>
<feature type="domain" description="Phasin" evidence="1">
    <location>
        <begin position="22"/>
        <end position="106"/>
    </location>
</feature>
<evidence type="ECO:0000259" key="1">
    <source>
        <dbReference type="Pfam" id="PF09361"/>
    </source>
</evidence>
<comment type="caution">
    <text evidence="2">The sequence shown here is derived from an EMBL/GenBank/DDBJ whole genome shotgun (WGS) entry which is preliminary data.</text>
</comment>